<accession>A0A377PW41</accession>
<dbReference type="AlphaFoldDB" id="A0A377PW41"/>
<dbReference type="Pfam" id="PF07331">
    <property type="entry name" value="TctB"/>
    <property type="match status" value="1"/>
</dbReference>
<name>A0A377PW41_9HELI</name>
<proteinExistence type="predicted"/>
<dbReference type="Proteomes" id="UP000255139">
    <property type="component" value="Unassembled WGS sequence"/>
</dbReference>
<feature type="transmembrane region" description="Helical" evidence="1">
    <location>
        <begin position="38"/>
        <end position="58"/>
    </location>
</feature>
<dbReference type="EMBL" id="UGJE01000002">
    <property type="protein sequence ID" value="STQ87096.1"/>
    <property type="molecule type" value="Genomic_DNA"/>
</dbReference>
<dbReference type="EMBL" id="JRPD02000012">
    <property type="protein sequence ID" value="TLE00021.1"/>
    <property type="molecule type" value="Genomic_DNA"/>
</dbReference>
<evidence type="ECO:0000313" key="4">
    <source>
        <dbReference type="EMBL" id="TLE00021.1"/>
    </source>
</evidence>
<keyword evidence="1" id="KW-0812">Transmembrane</keyword>
<evidence type="ECO:0000313" key="6">
    <source>
        <dbReference type="Proteomes" id="UP000255139"/>
    </source>
</evidence>
<feature type="transmembrane region" description="Helical" evidence="1">
    <location>
        <begin position="6"/>
        <end position="26"/>
    </location>
</feature>
<feature type="transmembrane region" description="Helical" evidence="1">
    <location>
        <begin position="74"/>
        <end position="101"/>
    </location>
</feature>
<evidence type="ECO:0000256" key="1">
    <source>
        <dbReference type="SAM" id="Phobius"/>
    </source>
</evidence>
<reference evidence="3 6" key="2">
    <citation type="submission" date="2018-06" db="EMBL/GenBank/DDBJ databases">
        <authorList>
            <consortium name="Pathogen Informatics"/>
            <person name="Doyle S."/>
        </authorList>
    </citation>
    <scope>NUCLEOTIDE SEQUENCE [LARGE SCALE GENOMIC DNA]</scope>
    <source>
        <strain evidence="3 6">NCTC12714</strain>
    </source>
</reference>
<reference evidence="4 5" key="1">
    <citation type="journal article" date="2014" name="Genome Announc.">
        <title>Draft genome sequences of eight enterohepatic helicobacter species isolated from both laboratory and wild rodents.</title>
        <authorList>
            <person name="Sheh A."/>
            <person name="Shen Z."/>
            <person name="Fox J.G."/>
        </authorList>
    </citation>
    <scope>NUCLEOTIDE SEQUENCE [LARGE SCALE GENOMIC DNA]</scope>
    <source>
        <strain evidence="4 5">ST1</strain>
    </source>
</reference>
<feature type="transmembrane region" description="Helical" evidence="1">
    <location>
        <begin position="113"/>
        <end position="130"/>
    </location>
</feature>
<keyword evidence="1" id="KW-1133">Transmembrane helix</keyword>
<keyword evidence="1" id="KW-0472">Membrane</keyword>
<sequence length="189" mass="21302">MLSTRIFSIFLFILSAFLIYHGLDINPKFSYEPLGPKPFPIFSLSLIMVCCVLLLFFAEDTNVQWGDLGLWKKLIVLVASLFIFAEIFEYLGFIISSFLLMSVMSLLFGAKPVQGLVFAALSSVILYYVFDELLQITLPWGEIFETLDSNSNEVVSNENIVRETAGYALGFNENLDTNKANHESIKKEG</sequence>
<dbReference type="OrthoDB" id="5519430at2"/>
<keyword evidence="6" id="KW-1185">Reference proteome</keyword>
<protein>
    <submittedName>
        <fullName evidence="3">Tricarboxylate transport protein TctB</fullName>
    </submittedName>
    <submittedName>
        <fullName evidence="4">Tripartite tricarboxylate transporter TctB family protein</fullName>
    </submittedName>
</protein>
<dbReference type="RefSeq" id="WP_081955545.1">
    <property type="nucleotide sequence ID" value="NZ_FZML01000030.1"/>
</dbReference>
<dbReference type="InterPro" id="IPR009936">
    <property type="entry name" value="DUF1468"/>
</dbReference>
<organism evidence="3 6">
    <name type="scientific">Helicobacter muridarum</name>
    <dbReference type="NCBI Taxonomy" id="216"/>
    <lineage>
        <taxon>Bacteria</taxon>
        <taxon>Pseudomonadati</taxon>
        <taxon>Campylobacterota</taxon>
        <taxon>Epsilonproteobacteria</taxon>
        <taxon>Campylobacterales</taxon>
        <taxon>Helicobacteraceae</taxon>
        <taxon>Helicobacter</taxon>
    </lineage>
</organism>
<feature type="domain" description="DUF1468" evidence="2">
    <location>
        <begin position="6"/>
        <end position="139"/>
    </location>
</feature>
<gene>
    <name evidence="3" type="primary">tctB</name>
    <name evidence="4" type="ORF">LS73_006200</name>
    <name evidence="3" type="ORF">NCTC12714_01913</name>
</gene>
<evidence type="ECO:0000259" key="2">
    <source>
        <dbReference type="Pfam" id="PF07331"/>
    </source>
</evidence>
<evidence type="ECO:0000313" key="5">
    <source>
        <dbReference type="Proteomes" id="UP000029922"/>
    </source>
</evidence>
<dbReference type="Proteomes" id="UP000029922">
    <property type="component" value="Unassembled WGS sequence"/>
</dbReference>
<evidence type="ECO:0000313" key="3">
    <source>
        <dbReference type="EMBL" id="STQ87096.1"/>
    </source>
</evidence>